<dbReference type="EC" id="3.4.-.-" evidence="3"/>
<name>A0ABW0KQK1_9BACT</name>
<keyword evidence="3" id="KW-0378">Hydrolase</keyword>
<organism evidence="3 4">
    <name type="scientific">Prosthecobacter fluviatilis</name>
    <dbReference type="NCBI Taxonomy" id="445931"/>
    <lineage>
        <taxon>Bacteria</taxon>
        <taxon>Pseudomonadati</taxon>
        <taxon>Verrucomicrobiota</taxon>
        <taxon>Verrucomicrobiia</taxon>
        <taxon>Verrucomicrobiales</taxon>
        <taxon>Verrucomicrobiaceae</taxon>
        <taxon>Prosthecobacter</taxon>
    </lineage>
</organism>
<accession>A0ABW0KQK1</accession>
<dbReference type="Pfam" id="PF02517">
    <property type="entry name" value="Rce1-like"/>
    <property type="match status" value="1"/>
</dbReference>
<dbReference type="PANTHER" id="PTHR43592:SF15">
    <property type="entry name" value="CAAX AMINO TERMINAL PROTEASE FAMILY PROTEIN"/>
    <property type="match status" value="1"/>
</dbReference>
<dbReference type="GO" id="GO:0016787">
    <property type="term" value="F:hydrolase activity"/>
    <property type="evidence" value="ECO:0007669"/>
    <property type="project" value="UniProtKB-KW"/>
</dbReference>
<feature type="transmembrane region" description="Helical" evidence="1">
    <location>
        <begin position="89"/>
        <end position="108"/>
    </location>
</feature>
<feature type="transmembrane region" description="Helical" evidence="1">
    <location>
        <begin position="215"/>
        <end position="240"/>
    </location>
</feature>
<gene>
    <name evidence="3" type="ORF">ACFQDI_12860</name>
</gene>
<sequence>MLDVHSYGVLHDLSVFVSIATALALIGYWMLRRIRPEVSWNHEGSVLSRPYGAPDLLLLAGIGLFFILSMQPQTPGQTAGGDAVNDSSLIFGMVFHLVVCAGLLLYLFQIRGLNPAELFGLQNVHWRSLAVTLGVFAIIILISVNVVSAVSVTWLQNFWPDMDPQETVKAFQKSDGIGFKLLVIFLAVVIAPLAEETLFRGFVYGVLKRYTDAPFAALSSSLMFAIIHMHVGSLLPLWVLAVLFCLAYEITGCLLVTMLLHAIFNAVSIIAMLFGD</sequence>
<proteinExistence type="predicted"/>
<evidence type="ECO:0000256" key="1">
    <source>
        <dbReference type="SAM" id="Phobius"/>
    </source>
</evidence>
<comment type="caution">
    <text evidence="3">The sequence shown here is derived from an EMBL/GenBank/DDBJ whole genome shotgun (WGS) entry which is preliminary data.</text>
</comment>
<dbReference type="RefSeq" id="WP_377167134.1">
    <property type="nucleotide sequence ID" value="NZ_JBHSMQ010000004.1"/>
</dbReference>
<feature type="transmembrane region" description="Helical" evidence="1">
    <location>
        <begin position="176"/>
        <end position="194"/>
    </location>
</feature>
<feature type="transmembrane region" description="Helical" evidence="1">
    <location>
        <begin position="13"/>
        <end position="31"/>
    </location>
</feature>
<evidence type="ECO:0000313" key="4">
    <source>
        <dbReference type="Proteomes" id="UP001596052"/>
    </source>
</evidence>
<keyword evidence="1" id="KW-0472">Membrane</keyword>
<protein>
    <submittedName>
        <fullName evidence="3">CPBP family intramembrane glutamic endopeptidase</fullName>
        <ecNumber evidence="3">3.4.-.-</ecNumber>
    </submittedName>
</protein>
<reference evidence="4" key="1">
    <citation type="journal article" date="2019" name="Int. J. Syst. Evol. Microbiol.">
        <title>The Global Catalogue of Microorganisms (GCM) 10K type strain sequencing project: providing services to taxonomists for standard genome sequencing and annotation.</title>
        <authorList>
            <consortium name="The Broad Institute Genomics Platform"/>
            <consortium name="The Broad Institute Genome Sequencing Center for Infectious Disease"/>
            <person name="Wu L."/>
            <person name="Ma J."/>
        </authorList>
    </citation>
    <scope>NUCLEOTIDE SEQUENCE [LARGE SCALE GENOMIC DNA]</scope>
    <source>
        <strain evidence="4">CGMCC 4.1469</strain>
    </source>
</reference>
<dbReference type="InterPro" id="IPR003675">
    <property type="entry name" value="Rce1/LyrA-like_dom"/>
</dbReference>
<evidence type="ECO:0000259" key="2">
    <source>
        <dbReference type="Pfam" id="PF02517"/>
    </source>
</evidence>
<dbReference type="EMBL" id="JBHSMQ010000004">
    <property type="protein sequence ID" value="MFC5455750.1"/>
    <property type="molecule type" value="Genomic_DNA"/>
</dbReference>
<keyword evidence="4" id="KW-1185">Reference proteome</keyword>
<keyword evidence="1" id="KW-1133">Transmembrane helix</keyword>
<dbReference type="Proteomes" id="UP001596052">
    <property type="component" value="Unassembled WGS sequence"/>
</dbReference>
<keyword evidence="1" id="KW-0812">Transmembrane</keyword>
<feature type="transmembrane region" description="Helical" evidence="1">
    <location>
        <begin position="246"/>
        <end position="274"/>
    </location>
</feature>
<feature type="domain" description="CAAX prenyl protease 2/Lysostaphin resistance protein A-like" evidence="2">
    <location>
        <begin position="180"/>
        <end position="267"/>
    </location>
</feature>
<feature type="transmembrane region" description="Helical" evidence="1">
    <location>
        <begin position="129"/>
        <end position="156"/>
    </location>
</feature>
<feature type="transmembrane region" description="Helical" evidence="1">
    <location>
        <begin position="51"/>
        <end position="69"/>
    </location>
</feature>
<evidence type="ECO:0000313" key="3">
    <source>
        <dbReference type="EMBL" id="MFC5455750.1"/>
    </source>
</evidence>
<dbReference type="PANTHER" id="PTHR43592">
    <property type="entry name" value="CAAX AMINO TERMINAL PROTEASE"/>
    <property type="match status" value="1"/>
</dbReference>